<dbReference type="InterPro" id="IPR025661">
    <property type="entry name" value="Pept_asp_AS"/>
</dbReference>
<evidence type="ECO:0000256" key="1">
    <source>
        <dbReference type="ARBA" id="ARBA00008455"/>
    </source>
</evidence>
<evidence type="ECO:0000313" key="10">
    <source>
        <dbReference type="EnsemblMetazoa" id="XP_014239963.1"/>
    </source>
</evidence>
<reference evidence="10" key="1">
    <citation type="submission" date="2022-01" db="UniProtKB">
        <authorList>
            <consortium name="EnsemblMetazoa"/>
        </authorList>
    </citation>
    <scope>IDENTIFICATION</scope>
</reference>
<dbReference type="InterPro" id="IPR000169">
    <property type="entry name" value="Pept_cys_AS"/>
</dbReference>
<keyword evidence="2" id="KW-0645">Protease</keyword>
<dbReference type="Pfam" id="PF00112">
    <property type="entry name" value="Peptidase_C1"/>
    <property type="match status" value="1"/>
</dbReference>
<dbReference type="InterPro" id="IPR013201">
    <property type="entry name" value="Prot_inhib_I29"/>
</dbReference>
<accession>A0A8I6R7L9</accession>
<feature type="domain" description="Peptidase C1A papain C-terminal" evidence="8">
    <location>
        <begin position="130"/>
        <end position="345"/>
    </location>
</feature>
<keyword evidence="5" id="KW-0865">Zymogen</keyword>
<dbReference type="PRINTS" id="PR00705">
    <property type="entry name" value="PAPAIN"/>
</dbReference>
<dbReference type="SMART" id="SM00848">
    <property type="entry name" value="Inhibitor_I29"/>
    <property type="match status" value="1"/>
</dbReference>
<evidence type="ECO:0000259" key="8">
    <source>
        <dbReference type="SMART" id="SM00645"/>
    </source>
</evidence>
<evidence type="ECO:0000259" key="9">
    <source>
        <dbReference type="SMART" id="SM00848"/>
    </source>
</evidence>
<dbReference type="Gene3D" id="3.90.70.10">
    <property type="entry name" value="Cysteine proteinases"/>
    <property type="match status" value="1"/>
</dbReference>
<dbReference type="GO" id="GO:0008234">
    <property type="term" value="F:cysteine-type peptidase activity"/>
    <property type="evidence" value="ECO:0007669"/>
    <property type="project" value="UniProtKB-KW"/>
</dbReference>
<dbReference type="AlphaFoldDB" id="A0A8I6R7L9"/>
<feature type="signal peptide" evidence="7">
    <location>
        <begin position="1"/>
        <end position="31"/>
    </location>
</feature>
<organism evidence="10 11">
    <name type="scientific">Cimex lectularius</name>
    <name type="common">Bed bug</name>
    <name type="synonym">Acanthia lectularia</name>
    <dbReference type="NCBI Taxonomy" id="79782"/>
    <lineage>
        <taxon>Eukaryota</taxon>
        <taxon>Metazoa</taxon>
        <taxon>Ecdysozoa</taxon>
        <taxon>Arthropoda</taxon>
        <taxon>Hexapoda</taxon>
        <taxon>Insecta</taxon>
        <taxon>Pterygota</taxon>
        <taxon>Neoptera</taxon>
        <taxon>Paraneoptera</taxon>
        <taxon>Hemiptera</taxon>
        <taxon>Heteroptera</taxon>
        <taxon>Panheteroptera</taxon>
        <taxon>Cimicomorpha</taxon>
        <taxon>Cimicidae</taxon>
        <taxon>Cimex</taxon>
    </lineage>
</organism>
<dbReference type="Proteomes" id="UP000494040">
    <property type="component" value="Unassembled WGS sequence"/>
</dbReference>
<dbReference type="SMART" id="SM00645">
    <property type="entry name" value="Pept_C1"/>
    <property type="match status" value="1"/>
</dbReference>
<dbReference type="InterPro" id="IPR025660">
    <property type="entry name" value="Pept_his_AS"/>
</dbReference>
<dbReference type="GeneID" id="106661215"/>
<evidence type="ECO:0000256" key="5">
    <source>
        <dbReference type="ARBA" id="ARBA00023145"/>
    </source>
</evidence>
<dbReference type="CDD" id="cd02248">
    <property type="entry name" value="Peptidase_C1A"/>
    <property type="match status" value="1"/>
</dbReference>
<feature type="chain" id="PRO_5035201431" description="Cathepsin L-like cysteine protease" evidence="7">
    <location>
        <begin position="32"/>
        <end position="346"/>
    </location>
</feature>
<dbReference type="InterPro" id="IPR013128">
    <property type="entry name" value="Peptidase_C1A"/>
</dbReference>
<evidence type="ECO:0000256" key="3">
    <source>
        <dbReference type="ARBA" id="ARBA00022801"/>
    </source>
</evidence>
<dbReference type="GO" id="GO:0006508">
    <property type="term" value="P:proteolysis"/>
    <property type="evidence" value="ECO:0007669"/>
    <property type="project" value="UniProtKB-KW"/>
</dbReference>
<name>A0A8I6R7L9_CIMLE</name>
<dbReference type="PANTHER" id="PTHR12411">
    <property type="entry name" value="CYSTEINE PROTEASE FAMILY C1-RELATED"/>
    <property type="match status" value="1"/>
</dbReference>
<evidence type="ECO:0000256" key="2">
    <source>
        <dbReference type="ARBA" id="ARBA00022670"/>
    </source>
</evidence>
<dbReference type="OMA" id="GCLGAFN"/>
<dbReference type="KEGG" id="clec:106661215"/>
<comment type="similarity">
    <text evidence="1">Belongs to the peptidase C1 family.</text>
</comment>
<evidence type="ECO:0000256" key="4">
    <source>
        <dbReference type="ARBA" id="ARBA00022807"/>
    </source>
</evidence>
<keyword evidence="7" id="KW-0732">Signal</keyword>
<dbReference type="SUPFAM" id="SSF54001">
    <property type="entry name" value="Cysteine proteinases"/>
    <property type="match status" value="1"/>
</dbReference>
<dbReference type="InterPro" id="IPR038765">
    <property type="entry name" value="Papain-like_cys_pep_sf"/>
</dbReference>
<dbReference type="FunFam" id="3.90.70.10:FF:000006">
    <property type="entry name" value="Cathepsin S"/>
    <property type="match status" value="1"/>
</dbReference>
<dbReference type="InterPro" id="IPR039417">
    <property type="entry name" value="Peptidase_C1A_papain-like"/>
</dbReference>
<dbReference type="OrthoDB" id="10253408at2759"/>
<proteinExistence type="inferred from homology"/>
<feature type="domain" description="Cathepsin propeptide inhibitor" evidence="9">
    <location>
        <begin position="40"/>
        <end position="100"/>
    </location>
</feature>
<keyword evidence="11" id="KW-1185">Reference proteome</keyword>
<evidence type="ECO:0008006" key="12">
    <source>
        <dbReference type="Google" id="ProtNLM"/>
    </source>
</evidence>
<evidence type="ECO:0000256" key="6">
    <source>
        <dbReference type="ARBA" id="ARBA00023157"/>
    </source>
</evidence>
<dbReference type="PROSITE" id="PS00640">
    <property type="entry name" value="THIOL_PROTEASE_ASN"/>
    <property type="match status" value="1"/>
</dbReference>
<dbReference type="Pfam" id="PF08246">
    <property type="entry name" value="Inhibitor_I29"/>
    <property type="match status" value="1"/>
</dbReference>
<protein>
    <recommendedName>
        <fullName evidence="12">Cathepsin L-like cysteine protease</fullName>
    </recommendedName>
</protein>
<evidence type="ECO:0000313" key="11">
    <source>
        <dbReference type="Proteomes" id="UP000494040"/>
    </source>
</evidence>
<keyword evidence="3" id="KW-0378">Hydrolase</keyword>
<keyword evidence="6" id="KW-1015">Disulfide bond</keyword>
<dbReference type="PROSITE" id="PS00139">
    <property type="entry name" value="THIOL_PROTEASE_CYS"/>
    <property type="match status" value="1"/>
</dbReference>
<dbReference type="PROSITE" id="PS00639">
    <property type="entry name" value="THIOL_PROTEASE_HIS"/>
    <property type="match status" value="1"/>
</dbReference>
<keyword evidence="4" id="KW-0788">Thiol protease</keyword>
<dbReference type="RefSeq" id="XP_014239963.1">
    <property type="nucleotide sequence ID" value="XM_014384477.2"/>
</dbReference>
<dbReference type="EnsemblMetazoa" id="XM_014384477.2">
    <property type="protein sequence ID" value="XP_014239963.1"/>
    <property type="gene ID" value="LOC106661215"/>
</dbReference>
<evidence type="ECO:0000256" key="7">
    <source>
        <dbReference type="SAM" id="SignalP"/>
    </source>
</evidence>
<sequence length="346" mass="38794">MSIIGQRELYSYKYTMKAFLALLCLAALAYSAPADDNSLWKQFKQTHSKFYETENEEQVRKAIFLQNKAKIDAHNLRHQNGEVTFTMKMNQFGDLLSTEFRTFYNGFNKTKSQHSAQPLYKFTRNTNVEVSKSVDWRKKGAVTPVKDQKQCGSCWAFSSTGSLEGQHFLKTGKLVSLSEQNLVDCSGSYGNLGCSGGLMDLAFQYVRDNKGLDTEKSYPYWGEDESCRFKPSGVGATDKGYVDVASNDEHALEEAVDKVGPVSVAMDASHESFQFYSSGIYYEPDCDSQNLDHGVLVVGYGTQGKNEFWLVKNSWNTVWGEKGYFKLAKNKNNHCGVATSASYPVV</sequence>
<dbReference type="InterPro" id="IPR000668">
    <property type="entry name" value="Peptidase_C1A_C"/>
</dbReference>